<feature type="region of interest" description="Disordered" evidence="1">
    <location>
        <begin position="1518"/>
        <end position="1652"/>
    </location>
</feature>
<dbReference type="PANTHER" id="PTHR47481:SF31">
    <property type="entry name" value="OS01G0873500 PROTEIN"/>
    <property type="match status" value="1"/>
</dbReference>
<dbReference type="Pfam" id="PF14392">
    <property type="entry name" value="zf-CCHC_4"/>
    <property type="match status" value="1"/>
</dbReference>
<dbReference type="GO" id="GO:0003676">
    <property type="term" value="F:nucleic acid binding"/>
    <property type="evidence" value="ECO:0007669"/>
    <property type="project" value="InterPro"/>
</dbReference>
<accession>A0AAD8TAU8</accession>
<evidence type="ECO:0000259" key="2">
    <source>
        <dbReference type="Pfam" id="PF07727"/>
    </source>
</evidence>
<feature type="domain" description="Reverse transcriptase Ty1/copia-type" evidence="2">
    <location>
        <begin position="687"/>
        <end position="930"/>
    </location>
</feature>
<comment type="caution">
    <text evidence="5">The sequence shown here is derived from an EMBL/GenBank/DDBJ whole genome shotgun (WGS) entry which is preliminary data.</text>
</comment>
<feature type="region of interest" description="Disordered" evidence="1">
    <location>
        <begin position="1086"/>
        <end position="1106"/>
    </location>
</feature>
<feature type="compositionally biased region" description="Polar residues" evidence="1">
    <location>
        <begin position="1400"/>
        <end position="1413"/>
    </location>
</feature>
<feature type="region of interest" description="Disordered" evidence="1">
    <location>
        <begin position="1129"/>
        <end position="1148"/>
    </location>
</feature>
<feature type="compositionally biased region" description="Polar residues" evidence="1">
    <location>
        <begin position="1518"/>
        <end position="1534"/>
    </location>
</feature>
<dbReference type="Proteomes" id="UP001231189">
    <property type="component" value="Unassembled WGS sequence"/>
</dbReference>
<dbReference type="SUPFAM" id="SSF56672">
    <property type="entry name" value="DNA/RNA polymerases"/>
    <property type="match status" value="1"/>
</dbReference>
<feature type="region of interest" description="Disordered" evidence="1">
    <location>
        <begin position="1472"/>
        <end position="1491"/>
    </location>
</feature>
<gene>
    <name evidence="5" type="ORF">QYE76_039416</name>
</gene>
<feature type="region of interest" description="Disordered" evidence="1">
    <location>
        <begin position="548"/>
        <end position="646"/>
    </location>
</feature>
<sequence length="1652" mass="180791">MSSSAQTSKALGPLLAPPSATTTAAVTTSVPPPAVRLNRSNFMLWRTLSLPNLSGAGLHGYLDGTTAAPAKTIVEGTGDAAVTVANPAYATWWTQDQRVLGLLLSSMDEDIACQMIGRTTAAAVWEAVHAMFGAQNRANIRHIRRQIQSLRKNDMTAGEYMNKVKVLADTMAAAGSPLKDDEIIDYMITGLGSDFNPLAASMIRDNRADSLADFYSHVLSFESLCAGQTQTDDWSSSANAVSRPGSFPIAGQPSQHRPYDNNSGRPGTGQGAGGDRRQNNGGRRQRRKKQRPQCQLCNYWGHEASDCRNRFNPEFVPPRQRSGNSASTSSNDSHWHMDTGATDHLTSHLERLHMAERYGGKDHVFYTFQAHVERLLSTKIKAVQSDWGGEYHKLHQYFQRTGISHRVSCPHTSQQNGVAERKHRHLIETGLALLAHASVPLCPMHKGYKCLDRSTGRIYISRDVVFDESVFPYATPGVTVDISTLAESIITFPSTEPAMSAHVRNYDLSYLSTNHVVPDAVFPVQVLVPASSPSPAHPIDVHVHGETPEVSHAAPSDAPSAPSSPAPAGPCSAQPASPSAGSAPAALPSAGSAPAASPSTGSAPAAPPSAEPSSDVATSAAAPVTGHPMATRLRTDSRRAKQFTDGTVRYDPRRRAFFAAPVSHRDALREPAWHAAMTDEFVALRQNNTWRLVPRPSGVNLVSCKLIFKTKHRPDGSIDKHKARLVARGFSQQHGIDYGDNFNPVVKSATVRLVLSLAVSRGWTLRQIDVSNAFLHGFLTEEVYMQQPPGFEDAQYPQHVCKLQRSIYGLKQSPRAWYARLSARLFQLGFTSSKADTSLFIFSRDGVQIYMLVYVDDIVIAGSTPGVVDRLVQSLSDSFPIKDLGPLDYFLGLEASFNSGGMTVTQRKYALDLLHRVNMENCKPTSMPLVPSEKLSRHGGTLLHTDDAFRYRSVVGGLQYLTLTRPDISFAVNKTSSLRLGLGLRGDAEAIGRRRPTMDVSAPVLRSLSGYDQEESRRNTMTKSRSWNRDRQEEFPDWIGKEGNIKLHRDGRVPNLIKIFDHQSATYDPGAHMSSVPTKSMVLTGGGGDQGGTDEVPAHPKPTVGTNSALVQTESRLAIMSADDALESNWHGDTAEGKNSGPEARMAGDVDMNDEFCMEEEEDEEEAPAAAPTAWRMLARYYSLKMANYAAIHKHFTDVWRVRGKMIFKPLKDNFFIITFNQEGDYRFVEQGGPWIHQGVACLIAPLVDSAQPSETVLDTVRLWVRFYDVPWKKQTKEYGTMLGSKFGKVVTVDVDAEGLELSDFLRVRIDWPLNQRLLSRFKITKGQQVAMIYNMRYERVPYYCFHCGFIGHNEEQCERRIMGTPSLQYDATLRCSPKRKFQSRAVSTPDEPATKKFLNFNSPEGSVNSSSLGIPPRAGRQAQADTGVPEPEIPPAVDAHDGFEEQERSTGKEIERDLADTVNNLQLKLSKEKETGKQDRATGGKDMMLGMKNSMQDGGSGKKEVVLAPNAMQIMQSMPSIPSNSRGTPSGPHSSDMIPPMRGLSQLGTPLSGSDVSMADGESILGKRTAGEEETSEEAGQQLDLSLTLNHILQGGGKPKKGRKAGTTGVQGDKKDAQAENVAARTRRRIATGHVAPGNLTRPSVEPRQEK</sequence>
<organism evidence="5 6">
    <name type="scientific">Lolium multiflorum</name>
    <name type="common">Italian ryegrass</name>
    <name type="synonym">Lolium perenne subsp. multiflorum</name>
    <dbReference type="NCBI Taxonomy" id="4521"/>
    <lineage>
        <taxon>Eukaryota</taxon>
        <taxon>Viridiplantae</taxon>
        <taxon>Streptophyta</taxon>
        <taxon>Embryophyta</taxon>
        <taxon>Tracheophyta</taxon>
        <taxon>Spermatophyta</taxon>
        <taxon>Magnoliopsida</taxon>
        <taxon>Liliopsida</taxon>
        <taxon>Poales</taxon>
        <taxon>Poaceae</taxon>
        <taxon>BOP clade</taxon>
        <taxon>Pooideae</taxon>
        <taxon>Poodae</taxon>
        <taxon>Poeae</taxon>
        <taxon>Poeae Chloroplast Group 2 (Poeae type)</taxon>
        <taxon>Loliodinae</taxon>
        <taxon>Loliinae</taxon>
        <taxon>Lolium</taxon>
    </lineage>
</organism>
<evidence type="ECO:0000313" key="5">
    <source>
        <dbReference type="EMBL" id="KAK1678568.1"/>
    </source>
</evidence>
<evidence type="ECO:0008006" key="7">
    <source>
        <dbReference type="Google" id="ProtNLM"/>
    </source>
</evidence>
<dbReference type="SUPFAM" id="SSF53098">
    <property type="entry name" value="Ribonuclease H-like"/>
    <property type="match status" value="1"/>
</dbReference>
<evidence type="ECO:0000256" key="1">
    <source>
        <dbReference type="SAM" id="MobiDB-lite"/>
    </source>
</evidence>
<keyword evidence="6" id="KW-1185">Reference proteome</keyword>
<feature type="region of interest" description="Disordered" evidence="1">
    <location>
        <begin position="1383"/>
        <end position="1439"/>
    </location>
</feature>
<evidence type="ECO:0000259" key="3">
    <source>
        <dbReference type="Pfam" id="PF14392"/>
    </source>
</evidence>
<feature type="region of interest" description="Disordered" evidence="1">
    <location>
        <begin position="1011"/>
        <end position="1030"/>
    </location>
</feature>
<reference evidence="5" key="1">
    <citation type="submission" date="2023-07" db="EMBL/GenBank/DDBJ databases">
        <title>A chromosome-level genome assembly of Lolium multiflorum.</title>
        <authorList>
            <person name="Chen Y."/>
            <person name="Copetti D."/>
            <person name="Kolliker R."/>
            <person name="Studer B."/>
        </authorList>
    </citation>
    <scope>NUCLEOTIDE SEQUENCE</scope>
    <source>
        <strain evidence="5">02402/16</strain>
        <tissue evidence="5">Leaf</tissue>
    </source>
</reference>
<dbReference type="Pfam" id="PF25597">
    <property type="entry name" value="SH3_retrovirus"/>
    <property type="match status" value="1"/>
</dbReference>
<dbReference type="InterPro" id="IPR012337">
    <property type="entry name" value="RNaseH-like_sf"/>
</dbReference>
<feature type="domain" description="Zinc knuckle CX2CX4HX4C" evidence="3">
    <location>
        <begin position="1315"/>
        <end position="1359"/>
    </location>
</feature>
<proteinExistence type="predicted"/>
<evidence type="ECO:0000259" key="4">
    <source>
        <dbReference type="Pfam" id="PF25597"/>
    </source>
</evidence>
<dbReference type="EMBL" id="JAUUTY010000002">
    <property type="protein sequence ID" value="KAK1678568.1"/>
    <property type="molecule type" value="Genomic_DNA"/>
</dbReference>
<feature type="compositionally biased region" description="Polar residues" evidence="1">
    <location>
        <begin position="1547"/>
        <end position="1556"/>
    </location>
</feature>
<feature type="compositionally biased region" description="Low complexity" evidence="1">
    <location>
        <begin position="569"/>
        <end position="604"/>
    </location>
</feature>
<dbReference type="InterPro" id="IPR036397">
    <property type="entry name" value="RNaseH_sf"/>
</dbReference>
<dbReference type="InterPro" id="IPR013103">
    <property type="entry name" value="RVT_2"/>
</dbReference>
<dbReference type="PANTHER" id="PTHR47481">
    <property type="match status" value="1"/>
</dbReference>
<dbReference type="Pfam" id="PF07727">
    <property type="entry name" value="RVT_2"/>
    <property type="match status" value="1"/>
</dbReference>
<feature type="compositionally biased region" description="Basic and acidic residues" evidence="1">
    <location>
        <begin position="1472"/>
        <end position="1484"/>
    </location>
</feature>
<feature type="region of interest" description="Disordered" evidence="1">
    <location>
        <begin position="232"/>
        <end position="292"/>
    </location>
</feature>
<dbReference type="InterPro" id="IPR025836">
    <property type="entry name" value="Zn_knuckle_CX2CX4HX4C"/>
</dbReference>
<feature type="compositionally biased region" description="Polar residues" evidence="1">
    <location>
        <begin position="252"/>
        <end position="265"/>
    </location>
</feature>
<protein>
    <recommendedName>
        <fullName evidence="7">Gag-pol polyprotein</fullName>
    </recommendedName>
</protein>
<evidence type="ECO:0000313" key="6">
    <source>
        <dbReference type="Proteomes" id="UP001231189"/>
    </source>
</evidence>
<dbReference type="InterPro" id="IPR043502">
    <property type="entry name" value="DNA/RNA_pol_sf"/>
</dbReference>
<feature type="compositionally biased region" description="Low complexity" evidence="1">
    <location>
        <begin position="322"/>
        <end position="332"/>
    </location>
</feature>
<dbReference type="InterPro" id="IPR057670">
    <property type="entry name" value="SH3_retrovirus"/>
</dbReference>
<name>A0AAD8TAU8_LOLMU</name>
<feature type="domain" description="Retroviral polymerase SH3-like" evidence="4">
    <location>
        <begin position="443"/>
        <end position="475"/>
    </location>
</feature>
<dbReference type="Pfam" id="PF14223">
    <property type="entry name" value="Retrotran_gag_2"/>
    <property type="match status" value="1"/>
</dbReference>
<dbReference type="Gene3D" id="3.30.420.10">
    <property type="entry name" value="Ribonuclease H-like superfamily/Ribonuclease H"/>
    <property type="match status" value="1"/>
</dbReference>
<feature type="region of interest" description="Disordered" evidence="1">
    <location>
        <begin position="311"/>
        <end position="339"/>
    </location>
</feature>